<dbReference type="InterPro" id="IPR036388">
    <property type="entry name" value="WH-like_DNA-bd_sf"/>
</dbReference>
<dbReference type="Pfam" id="PF00392">
    <property type="entry name" value="GntR"/>
    <property type="match status" value="1"/>
</dbReference>
<dbReference type="InterPro" id="IPR050679">
    <property type="entry name" value="Bact_HTH_transcr_reg"/>
</dbReference>
<proteinExistence type="predicted"/>
<feature type="domain" description="HTH gntR-type" evidence="4">
    <location>
        <begin position="10"/>
        <end position="78"/>
    </location>
</feature>
<dbReference type="RefSeq" id="WP_205050703.1">
    <property type="nucleotide sequence ID" value="NZ_JACJKX010000014.1"/>
</dbReference>
<sequence>MQSLTRVNRQPLYQQVRQILLKTIQSGEWKPGEKIPIEPVLAEQMGVSIGTLRRAVESLVNDGILHRREGAGTFVRTYRDLGYWNVFQIYRNLDGQRRGEFGRLVTFEVTNHVEEKIAKALHLLPGQELIHMIRHWITTKTGIEEVVSIDESYLVKEKFGALTREFFVKNFRQGESFYEFFDREFNVVILSQKCSAHYECLDQEISHKLQVPENFEALCTERVSLTFGHEPVEYRINRGRVDVTKIFFDLS</sequence>
<dbReference type="SMART" id="SM00345">
    <property type="entry name" value="HTH_GNTR"/>
    <property type="match status" value="1"/>
</dbReference>
<accession>A0ABS2GV71</accession>
<dbReference type="EMBL" id="JACJKX010000014">
    <property type="protein sequence ID" value="MBM6929116.1"/>
    <property type="molecule type" value="Genomic_DNA"/>
</dbReference>
<evidence type="ECO:0000313" key="5">
    <source>
        <dbReference type="EMBL" id="MBM6929116.1"/>
    </source>
</evidence>
<dbReference type="CDD" id="cd07377">
    <property type="entry name" value="WHTH_GntR"/>
    <property type="match status" value="1"/>
</dbReference>
<dbReference type="Gene3D" id="3.40.1410.10">
    <property type="entry name" value="Chorismate lyase-like"/>
    <property type="match status" value="1"/>
</dbReference>
<dbReference type="InterPro" id="IPR036390">
    <property type="entry name" value="WH_DNA-bd_sf"/>
</dbReference>
<evidence type="ECO:0000313" key="6">
    <source>
        <dbReference type="Proteomes" id="UP000777002"/>
    </source>
</evidence>
<organism evidence="5 6">
    <name type="scientific">Parasutterella secunda</name>
    <dbReference type="NCBI Taxonomy" id="626947"/>
    <lineage>
        <taxon>Bacteria</taxon>
        <taxon>Pseudomonadati</taxon>
        <taxon>Pseudomonadota</taxon>
        <taxon>Betaproteobacteria</taxon>
        <taxon>Burkholderiales</taxon>
        <taxon>Sutterellaceae</taxon>
        <taxon>Parasutterella</taxon>
    </lineage>
</organism>
<keyword evidence="1" id="KW-0805">Transcription regulation</keyword>
<name>A0ABS2GV71_9BURK</name>
<keyword evidence="3" id="KW-0804">Transcription</keyword>
<protein>
    <submittedName>
        <fullName evidence="5">GntR family transcriptional regulator</fullName>
    </submittedName>
</protein>
<dbReference type="SUPFAM" id="SSF64288">
    <property type="entry name" value="Chorismate lyase-like"/>
    <property type="match status" value="1"/>
</dbReference>
<dbReference type="SMART" id="SM00866">
    <property type="entry name" value="UTRA"/>
    <property type="match status" value="1"/>
</dbReference>
<dbReference type="SUPFAM" id="SSF46785">
    <property type="entry name" value="Winged helix' DNA-binding domain"/>
    <property type="match status" value="1"/>
</dbReference>
<gene>
    <name evidence="5" type="ORF">H5985_07535</name>
</gene>
<keyword evidence="6" id="KW-1185">Reference proteome</keyword>
<dbReference type="Pfam" id="PF07702">
    <property type="entry name" value="UTRA"/>
    <property type="match status" value="1"/>
</dbReference>
<dbReference type="InterPro" id="IPR000524">
    <property type="entry name" value="Tscrpt_reg_HTH_GntR"/>
</dbReference>
<reference evidence="5 6" key="1">
    <citation type="journal article" date="2021" name="Sci. Rep.">
        <title>The distribution of antibiotic resistance genes in chicken gut microbiota commensals.</title>
        <authorList>
            <person name="Juricova H."/>
            <person name="Matiasovicova J."/>
            <person name="Kubasova T."/>
            <person name="Cejkova D."/>
            <person name="Rychlik I."/>
        </authorList>
    </citation>
    <scope>NUCLEOTIDE SEQUENCE [LARGE SCALE GENOMIC DNA]</scope>
    <source>
        <strain evidence="5 6">An562</strain>
    </source>
</reference>
<dbReference type="PROSITE" id="PS50949">
    <property type="entry name" value="HTH_GNTR"/>
    <property type="match status" value="1"/>
</dbReference>
<dbReference type="Proteomes" id="UP000777002">
    <property type="component" value="Unassembled WGS sequence"/>
</dbReference>
<comment type="caution">
    <text evidence="5">The sequence shown here is derived from an EMBL/GenBank/DDBJ whole genome shotgun (WGS) entry which is preliminary data.</text>
</comment>
<dbReference type="InterPro" id="IPR028978">
    <property type="entry name" value="Chorismate_lyase_/UTRA_dom_sf"/>
</dbReference>
<dbReference type="PANTHER" id="PTHR44846:SF1">
    <property type="entry name" value="MANNOSYL-D-GLYCERATE TRANSPORT_METABOLISM SYSTEM REPRESSOR MNGR-RELATED"/>
    <property type="match status" value="1"/>
</dbReference>
<dbReference type="Gene3D" id="1.10.10.10">
    <property type="entry name" value="Winged helix-like DNA-binding domain superfamily/Winged helix DNA-binding domain"/>
    <property type="match status" value="1"/>
</dbReference>
<keyword evidence="2" id="KW-0238">DNA-binding</keyword>
<dbReference type="PANTHER" id="PTHR44846">
    <property type="entry name" value="MANNOSYL-D-GLYCERATE TRANSPORT/METABOLISM SYSTEM REPRESSOR MNGR-RELATED"/>
    <property type="match status" value="1"/>
</dbReference>
<evidence type="ECO:0000256" key="3">
    <source>
        <dbReference type="ARBA" id="ARBA00023163"/>
    </source>
</evidence>
<evidence type="ECO:0000256" key="1">
    <source>
        <dbReference type="ARBA" id="ARBA00023015"/>
    </source>
</evidence>
<dbReference type="InterPro" id="IPR011663">
    <property type="entry name" value="UTRA"/>
</dbReference>
<evidence type="ECO:0000259" key="4">
    <source>
        <dbReference type="PROSITE" id="PS50949"/>
    </source>
</evidence>
<evidence type="ECO:0000256" key="2">
    <source>
        <dbReference type="ARBA" id="ARBA00023125"/>
    </source>
</evidence>